<dbReference type="EMBL" id="BARV01033204">
    <property type="protein sequence ID" value="GAI42701.1"/>
    <property type="molecule type" value="Genomic_DNA"/>
</dbReference>
<evidence type="ECO:0000313" key="1">
    <source>
        <dbReference type="EMBL" id="GAI42701.1"/>
    </source>
</evidence>
<name>X1PJJ0_9ZZZZ</name>
<protein>
    <submittedName>
        <fullName evidence="1">Uncharacterized protein</fullName>
    </submittedName>
</protein>
<organism evidence="1">
    <name type="scientific">marine sediment metagenome</name>
    <dbReference type="NCBI Taxonomy" id="412755"/>
    <lineage>
        <taxon>unclassified sequences</taxon>
        <taxon>metagenomes</taxon>
        <taxon>ecological metagenomes</taxon>
    </lineage>
</organism>
<accession>X1PJJ0</accession>
<reference evidence="1" key="1">
    <citation type="journal article" date="2014" name="Front. Microbiol.">
        <title>High frequency of phylogenetically diverse reductive dehalogenase-homologous genes in deep subseafloor sedimentary metagenomes.</title>
        <authorList>
            <person name="Kawai M."/>
            <person name="Futagami T."/>
            <person name="Toyoda A."/>
            <person name="Takaki Y."/>
            <person name="Nishi S."/>
            <person name="Hori S."/>
            <person name="Arai W."/>
            <person name="Tsubouchi T."/>
            <person name="Morono Y."/>
            <person name="Uchiyama I."/>
            <person name="Ito T."/>
            <person name="Fujiyama A."/>
            <person name="Inagaki F."/>
            <person name="Takami H."/>
        </authorList>
    </citation>
    <scope>NUCLEOTIDE SEQUENCE</scope>
    <source>
        <strain evidence="1">Expedition CK06-06</strain>
    </source>
</reference>
<comment type="caution">
    <text evidence="1">The sequence shown here is derived from an EMBL/GenBank/DDBJ whole genome shotgun (WGS) entry which is preliminary data.</text>
</comment>
<sequence>MNEFDNMDIEFMLNHPFKNIGKGKDDLSHSDLLQKRTSDKIQSQKKIVSEKHITETDNEEIDQSYKLNQGIPNYEEKLINTVKKLETLKNIIEHQNSRINLLEEEFEILRTYLKKDSDNSIPNNSK</sequence>
<dbReference type="AlphaFoldDB" id="X1PJJ0"/>
<proteinExistence type="predicted"/>
<gene>
    <name evidence="1" type="ORF">S06H3_52233</name>
</gene>